<evidence type="ECO:0000313" key="2">
    <source>
        <dbReference type="Proteomes" id="UP000320300"/>
    </source>
</evidence>
<proteinExistence type="predicted"/>
<keyword evidence="2" id="KW-1185">Reference proteome</keyword>
<dbReference type="Proteomes" id="UP000320300">
    <property type="component" value="Unassembled WGS sequence"/>
</dbReference>
<dbReference type="EMBL" id="FXTN01000022">
    <property type="protein sequence ID" value="SMO99375.1"/>
    <property type="molecule type" value="Genomic_DNA"/>
</dbReference>
<dbReference type="AlphaFoldDB" id="A0A521FT30"/>
<gene>
    <name evidence="1" type="ORF">SAMN06265348_12218</name>
</gene>
<accession>A0A521FT30</accession>
<evidence type="ECO:0000313" key="1">
    <source>
        <dbReference type="EMBL" id="SMO99375.1"/>
    </source>
</evidence>
<protein>
    <submittedName>
        <fullName evidence="1">Uncharacterized protein</fullName>
    </submittedName>
</protein>
<name>A0A521FT30_9SPHI</name>
<sequence length="76" mass="8773">MHLIIFKTSVVTQKQVLQLKPLLKALPLIAEHNFDLDDCDNILRIVSTELKPHIICDLLNTEGYSCEPLEHFIYAR</sequence>
<organism evidence="1 2">
    <name type="scientific">Pedobacter westerhofensis</name>
    <dbReference type="NCBI Taxonomy" id="425512"/>
    <lineage>
        <taxon>Bacteria</taxon>
        <taxon>Pseudomonadati</taxon>
        <taxon>Bacteroidota</taxon>
        <taxon>Sphingobacteriia</taxon>
        <taxon>Sphingobacteriales</taxon>
        <taxon>Sphingobacteriaceae</taxon>
        <taxon>Pedobacter</taxon>
    </lineage>
</organism>
<reference evidence="1 2" key="1">
    <citation type="submission" date="2017-05" db="EMBL/GenBank/DDBJ databases">
        <authorList>
            <person name="Varghese N."/>
            <person name="Submissions S."/>
        </authorList>
    </citation>
    <scope>NUCLEOTIDE SEQUENCE [LARGE SCALE GENOMIC DNA]</scope>
    <source>
        <strain evidence="1 2">DSM 19036</strain>
    </source>
</reference>